<dbReference type="Proteomes" id="UP000821865">
    <property type="component" value="Chromosome 10"/>
</dbReference>
<protein>
    <submittedName>
        <fullName evidence="1">Uncharacterized protein</fullName>
    </submittedName>
</protein>
<organism evidence="1 2">
    <name type="scientific">Dermacentor silvarum</name>
    <name type="common">Tick</name>
    <dbReference type="NCBI Taxonomy" id="543639"/>
    <lineage>
        <taxon>Eukaryota</taxon>
        <taxon>Metazoa</taxon>
        <taxon>Ecdysozoa</taxon>
        <taxon>Arthropoda</taxon>
        <taxon>Chelicerata</taxon>
        <taxon>Arachnida</taxon>
        <taxon>Acari</taxon>
        <taxon>Parasitiformes</taxon>
        <taxon>Ixodida</taxon>
        <taxon>Ixodoidea</taxon>
        <taxon>Ixodidae</taxon>
        <taxon>Rhipicephalinae</taxon>
        <taxon>Dermacentor</taxon>
    </lineage>
</organism>
<accession>A0ACB8DQ95</accession>
<name>A0ACB8DQ95_DERSI</name>
<reference evidence="1" key="1">
    <citation type="submission" date="2020-05" db="EMBL/GenBank/DDBJ databases">
        <title>Large-scale comparative analyses of tick genomes elucidate their genetic diversity and vector capacities.</title>
        <authorList>
            <person name="Jia N."/>
            <person name="Wang J."/>
            <person name="Shi W."/>
            <person name="Du L."/>
            <person name="Sun Y."/>
            <person name="Zhan W."/>
            <person name="Jiang J."/>
            <person name="Wang Q."/>
            <person name="Zhang B."/>
            <person name="Ji P."/>
            <person name="Sakyi L.B."/>
            <person name="Cui X."/>
            <person name="Yuan T."/>
            <person name="Jiang B."/>
            <person name="Yang W."/>
            <person name="Lam T.T.-Y."/>
            <person name="Chang Q."/>
            <person name="Ding S."/>
            <person name="Wang X."/>
            <person name="Zhu J."/>
            <person name="Ruan X."/>
            <person name="Zhao L."/>
            <person name="Wei J."/>
            <person name="Que T."/>
            <person name="Du C."/>
            <person name="Cheng J."/>
            <person name="Dai P."/>
            <person name="Han X."/>
            <person name="Huang E."/>
            <person name="Gao Y."/>
            <person name="Liu J."/>
            <person name="Shao H."/>
            <person name="Ye R."/>
            <person name="Li L."/>
            <person name="Wei W."/>
            <person name="Wang X."/>
            <person name="Wang C."/>
            <person name="Yang T."/>
            <person name="Huo Q."/>
            <person name="Li W."/>
            <person name="Guo W."/>
            <person name="Chen H."/>
            <person name="Zhou L."/>
            <person name="Ni X."/>
            <person name="Tian J."/>
            <person name="Zhou Y."/>
            <person name="Sheng Y."/>
            <person name="Liu T."/>
            <person name="Pan Y."/>
            <person name="Xia L."/>
            <person name="Li J."/>
            <person name="Zhao F."/>
            <person name="Cao W."/>
        </authorList>
    </citation>
    <scope>NUCLEOTIDE SEQUENCE</scope>
    <source>
        <strain evidence="1">Dsil-2018</strain>
    </source>
</reference>
<evidence type="ECO:0000313" key="1">
    <source>
        <dbReference type="EMBL" id="KAH7974712.1"/>
    </source>
</evidence>
<dbReference type="EMBL" id="CM023479">
    <property type="protein sequence ID" value="KAH7974712.1"/>
    <property type="molecule type" value="Genomic_DNA"/>
</dbReference>
<sequence length="522" mass="58755">MGDRVKELADIKCVIRALLVVNNGPTRYTSLLKQYQAQEGRGIPYRRFGYANCVSFLESLTDTVHVKRNATDVLLSAKIGDDLCHVQTLVRAQKVRERCPTTTSPPAKVRERPSAPQLPEFVEKNLLHLVGENGANLRALRDVYFRRFGMSLEVEQYGFASLEDCLARLQIRSHAEKELEDRRLQDGIVATLEQYPEGLFMSHFAEASERLLGKPLPVATLQLVQRFPSLFRMERCGPTGDFVLFPAAHIASPQSLPPAAPLPLQSLIPNTATGPLDASPGRLCAAFWDKSWLRVRIAKHIVGNLIAEVDLIDSGERRWIERGYLRALAPRFAVVPPQCTVIQLDMPAGVRAWGQTAGERLRALAEDRWLTCHVCRGEETPPRAQLVDDHGKSLSTQLDAEGLCERTWRYVQLTSTFGLNVVRLDTRRYIFSVDLSRLLGWSGDKASQELERRGIHFEQVQLRRDRDEDSWRAVATLLDEGADSVCLFPAANIVDAVNVLGYPLIELSAEMRRRLSQLSEDW</sequence>
<proteinExistence type="predicted"/>
<comment type="caution">
    <text evidence="1">The sequence shown here is derived from an EMBL/GenBank/DDBJ whole genome shotgun (WGS) entry which is preliminary data.</text>
</comment>
<keyword evidence="2" id="KW-1185">Reference proteome</keyword>
<evidence type="ECO:0000313" key="2">
    <source>
        <dbReference type="Proteomes" id="UP000821865"/>
    </source>
</evidence>
<gene>
    <name evidence="1" type="ORF">HPB49_018393</name>
</gene>